<organism evidence="4 5">
    <name type="scientific">Fictibacillus enclensis</name>
    <dbReference type="NCBI Taxonomy" id="1017270"/>
    <lineage>
        <taxon>Bacteria</taxon>
        <taxon>Bacillati</taxon>
        <taxon>Bacillota</taxon>
        <taxon>Bacilli</taxon>
        <taxon>Bacillales</taxon>
        <taxon>Fictibacillaceae</taxon>
        <taxon>Fictibacillus</taxon>
    </lineage>
</organism>
<keyword evidence="1" id="KW-0805">Transcription regulation</keyword>
<protein>
    <submittedName>
        <fullName evidence="4">DeoR family transcriptional regulator</fullName>
    </submittedName>
</protein>
<dbReference type="Gene3D" id="1.10.10.10">
    <property type="entry name" value="Winged helix-like DNA-binding domain superfamily/Winged helix DNA-binding domain"/>
    <property type="match status" value="1"/>
</dbReference>
<dbReference type="SMART" id="SM01134">
    <property type="entry name" value="DeoRC"/>
    <property type="match status" value="1"/>
</dbReference>
<dbReference type="PANTHER" id="PTHR30363">
    <property type="entry name" value="HTH-TYPE TRANSCRIPTIONAL REGULATOR SRLR-RELATED"/>
    <property type="match status" value="1"/>
</dbReference>
<reference evidence="4 5" key="1">
    <citation type="journal article" date="2014" name="Antonie Van Leeuwenhoek">
        <title>Fictibacillus enclensis sp. nov., isolated from marine sediment.</title>
        <authorList>
            <person name="Dastager S.G."/>
            <person name="Mawlankar R."/>
            <person name="Srinivasan K."/>
            <person name="Tang S.K."/>
            <person name="Lee J.C."/>
            <person name="Ramana V.V."/>
            <person name="Shouche Y.S."/>
        </authorList>
    </citation>
    <scope>NUCLEOTIDE SEQUENCE [LARGE SCALE GENOMIC DNA]</scope>
    <source>
        <strain evidence="4 5">NIO-1003</strain>
    </source>
</reference>
<evidence type="ECO:0000313" key="4">
    <source>
        <dbReference type="EMBL" id="KSU85278.1"/>
    </source>
</evidence>
<evidence type="ECO:0000256" key="2">
    <source>
        <dbReference type="ARBA" id="ARBA00023163"/>
    </source>
</evidence>
<dbReference type="SMART" id="SM00420">
    <property type="entry name" value="HTH_DEOR"/>
    <property type="match status" value="1"/>
</dbReference>
<dbReference type="Gene3D" id="3.40.50.1360">
    <property type="match status" value="1"/>
</dbReference>
<dbReference type="InterPro" id="IPR037171">
    <property type="entry name" value="NagB/RpiA_transferase-like"/>
</dbReference>
<dbReference type="InterPro" id="IPR036390">
    <property type="entry name" value="WH_DNA-bd_sf"/>
</dbReference>
<dbReference type="SUPFAM" id="SSF46785">
    <property type="entry name" value="Winged helix' DNA-binding domain"/>
    <property type="match status" value="1"/>
</dbReference>
<feature type="domain" description="HTH deoR-type" evidence="3">
    <location>
        <begin position="3"/>
        <end position="58"/>
    </location>
</feature>
<dbReference type="AlphaFoldDB" id="A0A0V8JE20"/>
<dbReference type="InterPro" id="IPR014036">
    <property type="entry name" value="DeoR-like_C"/>
</dbReference>
<gene>
    <name evidence="4" type="ORF">AS030_07155</name>
</gene>
<dbReference type="Pfam" id="PF08220">
    <property type="entry name" value="HTH_DeoR"/>
    <property type="match status" value="1"/>
</dbReference>
<dbReference type="Proteomes" id="UP000054099">
    <property type="component" value="Unassembled WGS sequence"/>
</dbReference>
<dbReference type="SUPFAM" id="SSF100950">
    <property type="entry name" value="NagB/RpiA/CoA transferase-like"/>
    <property type="match status" value="1"/>
</dbReference>
<dbReference type="PANTHER" id="PTHR30363:SF56">
    <property type="entry name" value="TRANSCRIPTIONAL REGULATOR, DEOR FAMILY"/>
    <property type="match status" value="1"/>
</dbReference>
<dbReference type="InterPro" id="IPR050313">
    <property type="entry name" value="Carb_Metab_HTH_regulators"/>
</dbReference>
<dbReference type="GO" id="GO:0003700">
    <property type="term" value="F:DNA-binding transcription factor activity"/>
    <property type="evidence" value="ECO:0007669"/>
    <property type="project" value="InterPro"/>
</dbReference>
<proteinExistence type="predicted"/>
<evidence type="ECO:0000256" key="1">
    <source>
        <dbReference type="ARBA" id="ARBA00023015"/>
    </source>
</evidence>
<dbReference type="InterPro" id="IPR001034">
    <property type="entry name" value="DeoR_HTH"/>
</dbReference>
<keyword evidence="2" id="KW-0804">Transcription</keyword>
<comment type="caution">
    <text evidence="4">The sequence shown here is derived from an EMBL/GenBank/DDBJ whole genome shotgun (WGS) entry which is preliminary data.</text>
</comment>
<dbReference type="RefSeq" id="WP_061969917.1">
    <property type="nucleotide sequence ID" value="NZ_FMAV01000001.1"/>
</dbReference>
<keyword evidence="5" id="KW-1185">Reference proteome</keyword>
<dbReference type="PROSITE" id="PS51000">
    <property type="entry name" value="HTH_DEOR_2"/>
    <property type="match status" value="1"/>
</dbReference>
<dbReference type="InterPro" id="IPR036388">
    <property type="entry name" value="WH-like_DNA-bd_sf"/>
</dbReference>
<dbReference type="Pfam" id="PF00455">
    <property type="entry name" value="DeoRC"/>
    <property type="match status" value="1"/>
</dbReference>
<dbReference type="PRINTS" id="PR00037">
    <property type="entry name" value="HTHLACR"/>
</dbReference>
<accession>A0A0V8JE20</accession>
<sequence length="250" mass="27965">MLFSQRQEIILSLFDNQKVVTLEELVQETGSSESTIRRDLDRLEKAKKLKRIHGGASRIEDKAEEPSLAEKTLRNVEEKQNIGQYAASLVQEHECIYLDAGTTTMQMIPHLNLENLIVVTNGIQLVEPLVEKGIPTYLVGGLIKPKTGAMIGSGAIKSLENYRFDKCFIGINGIHEDWGYTTPDPEESILKQKVLELSQEKYVLADPSKFGKSSFSKVALLEEAFIITVKSKNVQLASFEKKTLVKAVEK</sequence>
<evidence type="ECO:0000313" key="5">
    <source>
        <dbReference type="Proteomes" id="UP000054099"/>
    </source>
</evidence>
<dbReference type="OrthoDB" id="9797223at2"/>
<evidence type="ECO:0000259" key="3">
    <source>
        <dbReference type="PROSITE" id="PS51000"/>
    </source>
</evidence>
<name>A0A0V8JE20_9BACL</name>
<dbReference type="EMBL" id="LNQN01000001">
    <property type="protein sequence ID" value="KSU85278.1"/>
    <property type="molecule type" value="Genomic_DNA"/>
</dbReference>